<evidence type="ECO:0000313" key="15">
    <source>
        <dbReference type="EMBL" id="OBA25831.1"/>
    </source>
</evidence>
<evidence type="ECO:0000256" key="11">
    <source>
        <dbReference type="RuleBase" id="RU004020"/>
    </source>
</evidence>
<dbReference type="OrthoDB" id="60033at2759"/>
<name>A0A1B7TAR9_9ASCO</name>
<protein>
    <recommendedName>
        <fullName evidence="9">Heat shock transcription factor</fullName>
    </recommendedName>
    <alternativeName>
        <fullName evidence="10">Heat shock factor protein</fullName>
    </alternativeName>
</protein>
<evidence type="ECO:0000256" key="3">
    <source>
        <dbReference type="ARBA" id="ARBA00023015"/>
    </source>
</evidence>
<keyword evidence="12" id="KW-0175">Coiled coil</keyword>
<feature type="coiled-coil region" evidence="12">
    <location>
        <begin position="651"/>
        <end position="685"/>
    </location>
</feature>
<keyword evidence="16" id="KW-1185">Reference proteome</keyword>
<comment type="subunit">
    <text evidence="8">Homotrimer. Homotrimerization increases the affinity of HSF1 to DNA.</text>
</comment>
<dbReference type="GO" id="GO:0005634">
    <property type="term" value="C:nucleus"/>
    <property type="evidence" value="ECO:0007669"/>
    <property type="project" value="UniProtKB-SubCell"/>
</dbReference>
<comment type="similarity">
    <text evidence="2 11">Belongs to the HSF family.</text>
</comment>
<dbReference type="Pfam" id="PF00447">
    <property type="entry name" value="HSF_DNA-bind"/>
    <property type="match status" value="1"/>
</dbReference>
<evidence type="ECO:0000313" key="16">
    <source>
        <dbReference type="Proteomes" id="UP000092321"/>
    </source>
</evidence>
<dbReference type="PANTHER" id="PTHR10015">
    <property type="entry name" value="HEAT SHOCK TRANSCRIPTION FACTOR"/>
    <property type="match status" value="1"/>
</dbReference>
<dbReference type="GO" id="GO:0032993">
    <property type="term" value="C:protein-DNA complex"/>
    <property type="evidence" value="ECO:0007669"/>
    <property type="project" value="UniProtKB-ARBA"/>
</dbReference>
<evidence type="ECO:0000256" key="7">
    <source>
        <dbReference type="ARBA" id="ARBA00059868"/>
    </source>
</evidence>
<evidence type="ECO:0000256" key="4">
    <source>
        <dbReference type="ARBA" id="ARBA00023125"/>
    </source>
</evidence>
<dbReference type="EMBL" id="LXPE01000041">
    <property type="protein sequence ID" value="OBA25831.1"/>
    <property type="molecule type" value="Genomic_DNA"/>
</dbReference>
<feature type="region of interest" description="Disordered" evidence="13">
    <location>
        <begin position="741"/>
        <end position="774"/>
    </location>
</feature>
<comment type="function">
    <text evidence="7">DNA-binding transcription factor that specifically binds heat shock promoter elements (HSE) and activates transcription.</text>
</comment>
<evidence type="ECO:0000256" key="1">
    <source>
        <dbReference type="ARBA" id="ARBA00004123"/>
    </source>
</evidence>
<keyword evidence="5" id="KW-0804">Transcription</keyword>
<dbReference type="SUPFAM" id="SSF46785">
    <property type="entry name" value="Winged helix' DNA-binding domain"/>
    <property type="match status" value="1"/>
</dbReference>
<evidence type="ECO:0000256" key="12">
    <source>
        <dbReference type="SAM" id="Coils"/>
    </source>
</evidence>
<feature type="region of interest" description="Disordered" evidence="13">
    <location>
        <begin position="535"/>
        <end position="559"/>
    </location>
</feature>
<dbReference type="FunFam" id="1.10.10.10:FF:000027">
    <property type="entry name" value="Heat shock transcription factor 1"/>
    <property type="match status" value="1"/>
</dbReference>
<sequence>MSDKNNKDFPNINIPVNNKTGINNHDSLDINTDISHIDDMNFDKVSLTEGMSPFLKSDNNDWKLSDINTSNVNANLSDFPITPLINEHTLSNEHLEPIGKPISDKNMIVEEPSPENELKIEQSNNINNTPLEVVKKYNKSIGNNSEDLRTEVLKKMRKSNENSMKKPRPAFINKVWLMVCDETTDDCISWAHDGQSFIITHQIDFVTKVLPKYFKHCKIASFIRQLNMYGWKKVQDARSGGLNDPNEEKLQFYNENFIRGRSDLLDFINRQKSHHQTQSSSMKNFNDFSGDNNMNIDNKNIENRKNTHSNNAINSTGLSWKMPQYIPLSNNNIGHMNLIEAPKQDTDATNNNAVAVMHPTNNISKKHLNGLDTSSLLQEFETLKFNQLSMADDLKRLANQNDVLWKQNISTRKRLQKQENALQQILKFMSNYFGPSVQRLIQPDLGTNVDADIQNETNNKSNKTMKKPKRNQSSTKIVNLDEPLSKNKNRKNSTSRQINTGNGTTAQIQEILDDALADPPNDNNDMNDHIVDELSPAGSSAINTNKNEMNSPMVQSVNSNKSPESIHEILINNDDNNVSGNDNYKRLAATPKFDLDSKHTPLSDSNVYQPYTRNSNILISRDKYEVPDVPGLYHDHSNNSSNTNLNMLNDHNNYTDILSNLQENIKKQEEHLNGFSQILNKLQTNEETNDDENHNLHMGIDSPLISSFDLNDYLSTTPNTPSLLNANKTIQSVADKPIVEEIPDSVESGKNKRKVAVVDLDDDESGNNKKMKKD</sequence>
<feature type="region of interest" description="Disordered" evidence="13">
    <location>
        <begin position="451"/>
        <end position="504"/>
    </location>
</feature>
<comment type="caution">
    <text evidence="15">The sequence shown here is derived from an EMBL/GenBank/DDBJ whole genome shotgun (WGS) entry which is preliminary data.</text>
</comment>
<evidence type="ECO:0000256" key="10">
    <source>
        <dbReference type="ARBA" id="ARBA00084017"/>
    </source>
</evidence>
<gene>
    <name evidence="15" type="ORF">HANVADRAFT_53641</name>
</gene>
<evidence type="ECO:0000256" key="5">
    <source>
        <dbReference type="ARBA" id="ARBA00023163"/>
    </source>
</evidence>
<dbReference type="PRINTS" id="PR00056">
    <property type="entry name" value="HSFDOMAIN"/>
</dbReference>
<accession>A0A1B7TAR9</accession>
<dbReference type="Proteomes" id="UP000092321">
    <property type="component" value="Unassembled WGS sequence"/>
</dbReference>
<feature type="compositionally biased region" description="Polar residues" evidence="13">
    <location>
        <begin position="494"/>
        <end position="504"/>
    </location>
</feature>
<proteinExistence type="inferred from homology"/>
<organism evidence="15 16">
    <name type="scientific">Hanseniaspora valbyensis NRRL Y-1626</name>
    <dbReference type="NCBI Taxonomy" id="766949"/>
    <lineage>
        <taxon>Eukaryota</taxon>
        <taxon>Fungi</taxon>
        <taxon>Dikarya</taxon>
        <taxon>Ascomycota</taxon>
        <taxon>Saccharomycotina</taxon>
        <taxon>Saccharomycetes</taxon>
        <taxon>Saccharomycodales</taxon>
        <taxon>Saccharomycodaceae</taxon>
        <taxon>Hanseniaspora</taxon>
    </lineage>
</organism>
<evidence type="ECO:0000256" key="8">
    <source>
        <dbReference type="ARBA" id="ARBA00062447"/>
    </source>
</evidence>
<dbReference type="GO" id="GO:0043565">
    <property type="term" value="F:sequence-specific DNA binding"/>
    <property type="evidence" value="ECO:0007669"/>
    <property type="project" value="InterPro"/>
</dbReference>
<feature type="compositionally biased region" description="Polar residues" evidence="13">
    <location>
        <begin position="537"/>
        <end position="559"/>
    </location>
</feature>
<keyword evidence="4" id="KW-0238">DNA-binding</keyword>
<dbReference type="InterPro" id="IPR036388">
    <property type="entry name" value="WH-like_DNA-bd_sf"/>
</dbReference>
<evidence type="ECO:0000256" key="9">
    <source>
        <dbReference type="ARBA" id="ARBA00068818"/>
    </source>
</evidence>
<dbReference type="PANTHER" id="PTHR10015:SF427">
    <property type="entry name" value="HEAT SHOCK FACTOR PROTEIN"/>
    <property type="match status" value="1"/>
</dbReference>
<dbReference type="InterPro" id="IPR036390">
    <property type="entry name" value="WH_DNA-bd_sf"/>
</dbReference>
<dbReference type="SMART" id="SM00415">
    <property type="entry name" value="HSF"/>
    <property type="match status" value="1"/>
</dbReference>
<dbReference type="GO" id="GO:0003700">
    <property type="term" value="F:DNA-binding transcription factor activity"/>
    <property type="evidence" value="ECO:0007669"/>
    <property type="project" value="InterPro"/>
</dbReference>
<evidence type="ECO:0000259" key="14">
    <source>
        <dbReference type="SMART" id="SM00415"/>
    </source>
</evidence>
<dbReference type="Gene3D" id="1.10.10.10">
    <property type="entry name" value="Winged helix-like DNA-binding domain superfamily/Winged helix DNA-binding domain"/>
    <property type="match status" value="1"/>
</dbReference>
<evidence type="ECO:0000256" key="2">
    <source>
        <dbReference type="ARBA" id="ARBA00006403"/>
    </source>
</evidence>
<dbReference type="InterPro" id="IPR000232">
    <property type="entry name" value="HSF_DNA-bd"/>
</dbReference>
<comment type="subcellular location">
    <subcellularLocation>
        <location evidence="1">Nucleus</location>
    </subcellularLocation>
</comment>
<feature type="domain" description="HSF-type DNA-binding" evidence="14">
    <location>
        <begin position="167"/>
        <end position="271"/>
    </location>
</feature>
<evidence type="ECO:0000256" key="13">
    <source>
        <dbReference type="SAM" id="MobiDB-lite"/>
    </source>
</evidence>
<evidence type="ECO:0000256" key="6">
    <source>
        <dbReference type="ARBA" id="ARBA00023242"/>
    </source>
</evidence>
<keyword evidence="6" id="KW-0539">Nucleus</keyword>
<reference evidence="16" key="1">
    <citation type="journal article" date="2016" name="Proc. Natl. Acad. Sci. U.S.A.">
        <title>Comparative genomics of biotechnologically important yeasts.</title>
        <authorList>
            <person name="Riley R."/>
            <person name="Haridas S."/>
            <person name="Wolfe K.H."/>
            <person name="Lopes M.R."/>
            <person name="Hittinger C.T."/>
            <person name="Goeker M."/>
            <person name="Salamov A.A."/>
            <person name="Wisecaver J.H."/>
            <person name="Long T.M."/>
            <person name="Calvey C.H."/>
            <person name="Aerts A.L."/>
            <person name="Barry K.W."/>
            <person name="Choi C."/>
            <person name="Clum A."/>
            <person name="Coughlan A.Y."/>
            <person name="Deshpande S."/>
            <person name="Douglass A.P."/>
            <person name="Hanson S.J."/>
            <person name="Klenk H.-P."/>
            <person name="LaButti K.M."/>
            <person name="Lapidus A."/>
            <person name="Lindquist E.A."/>
            <person name="Lipzen A.M."/>
            <person name="Meier-Kolthoff J.P."/>
            <person name="Ohm R.A."/>
            <person name="Otillar R.P."/>
            <person name="Pangilinan J.L."/>
            <person name="Peng Y."/>
            <person name="Rokas A."/>
            <person name="Rosa C.A."/>
            <person name="Scheuner C."/>
            <person name="Sibirny A.A."/>
            <person name="Slot J.C."/>
            <person name="Stielow J.B."/>
            <person name="Sun H."/>
            <person name="Kurtzman C.P."/>
            <person name="Blackwell M."/>
            <person name="Grigoriev I.V."/>
            <person name="Jeffries T.W."/>
        </authorList>
    </citation>
    <scope>NUCLEOTIDE SEQUENCE [LARGE SCALE GENOMIC DNA]</scope>
    <source>
        <strain evidence="16">NRRL Y-1626</strain>
    </source>
</reference>
<dbReference type="AlphaFoldDB" id="A0A1B7TAR9"/>
<keyword evidence="3" id="KW-0805">Transcription regulation</keyword>